<dbReference type="EMBL" id="MSYM01000020">
    <property type="protein sequence ID" value="OLP04542.1"/>
    <property type="molecule type" value="Genomic_DNA"/>
</dbReference>
<accession>A0A1Q8Y914</accession>
<sequence>MVLMRKAVQTQNNKRLRELVAGAGLNQPAALEIFNAGLGIRGLKESTWKGYFCDPETTRFREFKDAFLTRAEEVFGPLQK</sequence>
<gene>
    <name evidence="1" type="ORF">BLL52_4232</name>
</gene>
<organism evidence="1 2">
    <name type="scientific">Rhodoferax antarcticus ANT.BR</name>
    <dbReference type="NCBI Taxonomy" id="1111071"/>
    <lineage>
        <taxon>Bacteria</taxon>
        <taxon>Pseudomonadati</taxon>
        <taxon>Pseudomonadota</taxon>
        <taxon>Betaproteobacteria</taxon>
        <taxon>Burkholderiales</taxon>
        <taxon>Comamonadaceae</taxon>
        <taxon>Rhodoferax</taxon>
    </lineage>
</organism>
<dbReference type="Proteomes" id="UP000185911">
    <property type="component" value="Unassembled WGS sequence"/>
</dbReference>
<dbReference type="AlphaFoldDB" id="A0A1Q8Y914"/>
<proteinExistence type="predicted"/>
<evidence type="ECO:0000313" key="2">
    <source>
        <dbReference type="Proteomes" id="UP000185911"/>
    </source>
</evidence>
<reference evidence="1 2" key="1">
    <citation type="submission" date="2017-01" db="EMBL/GenBank/DDBJ databases">
        <title>Genome sequence of Rhodoferax antarcticus ANT.BR, a psychrophilic purple nonsulfur bacterium from an Antarctic microbial mat.</title>
        <authorList>
            <person name="Baker J."/>
            <person name="Riester C."/>
            <person name="Skinner B."/>
            <person name="Newell A."/>
            <person name="Swingley W."/>
            <person name="Madigan M."/>
            <person name="Jung D."/>
            <person name="Asao M."/>
            <person name="Chen M."/>
            <person name="Loughlin P."/>
            <person name="Pan H."/>
            <person name="Lin S."/>
            <person name="Li N."/>
            <person name="Shaw J."/>
            <person name="Prado M."/>
            <person name="Sherman C."/>
            <person name="Li X."/>
            <person name="Tang J."/>
            <person name="Blankenship R."/>
            <person name="Zhao T."/>
            <person name="Touchman J."/>
            <person name="Sattley M."/>
        </authorList>
    </citation>
    <scope>NUCLEOTIDE SEQUENCE [LARGE SCALE GENOMIC DNA]</scope>
    <source>
        <strain evidence="1 2">ANT.BR</strain>
    </source>
</reference>
<comment type="caution">
    <text evidence="1">The sequence shown here is derived from an EMBL/GenBank/DDBJ whole genome shotgun (WGS) entry which is preliminary data.</text>
</comment>
<keyword evidence="2" id="KW-1185">Reference proteome</keyword>
<evidence type="ECO:0000313" key="1">
    <source>
        <dbReference type="EMBL" id="OLP04542.1"/>
    </source>
</evidence>
<protein>
    <submittedName>
        <fullName evidence="1">Uncharacterized protein</fullName>
    </submittedName>
</protein>
<name>A0A1Q8Y914_9BURK</name>